<dbReference type="RefSeq" id="WP_100715037.1">
    <property type="nucleotide sequence ID" value="NZ_NPDY01000021.1"/>
</dbReference>
<organism evidence="3 5">
    <name type="scientific">Leptospira perolatii</name>
    <dbReference type="NCBI Taxonomy" id="2023191"/>
    <lineage>
        <taxon>Bacteria</taxon>
        <taxon>Pseudomonadati</taxon>
        <taxon>Spirochaetota</taxon>
        <taxon>Spirochaetia</taxon>
        <taxon>Leptospirales</taxon>
        <taxon>Leptospiraceae</taxon>
        <taxon>Leptospira</taxon>
    </lineage>
</organism>
<protein>
    <submittedName>
        <fullName evidence="3">Uncharacterized protein</fullName>
    </submittedName>
</protein>
<comment type="caution">
    <text evidence="3">The sequence shown here is derived from an EMBL/GenBank/DDBJ whole genome shotgun (WGS) entry which is preliminary data.</text>
</comment>
<accession>A0A2M9ZM95</accession>
<feature type="compositionally biased region" description="Low complexity" evidence="1">
    <location>
        <begin position="246"/>
        <end position="257"/>
    </location>
</feature>
<feature type="compositionally biased region" description="Basic and acidic residues" evidence="1">
    <location>
        <begin position="335"/>
        <end position="351"/>
    </location>
</feature>
<reference evidence="4 5" key="1">
    <citation type="submission" date="2017-07" db="EMBL/GenBank/DDBJ databases">
        <title>Leptospira spp. isolated from tropical soils.</title>
        <authorList>
            <person name="Thibeaux R."/>
            <person name="Iraola G."/>
            <person name="Ferres I."/>
            <person name="Bierque E."/>
            <person name="Girault D."/>
            <person name="Soupe-Gilbert M.-E."/>
            <person name="Picardeau M."/>
            <person name="Goarant C."/>
        </authorList>
    </citation>
    <scope>NUCLEOTIDE SEQUENCE [LARGE SCALE GENOMIC DNA]</scope>
    <source>
        <strain evidence="3 5">FH1-B-B1</strain>
        <strain evidence="2 4">FH1-B-C1</strain>
    </source>
</reference>
<gene>
    <name evidence="2" type="ORF">CH360_15840</name>
    <name evidence="3" type="ORF">CH373_09340</name>
</gene>
<dbReference type="Proteomes" id="UP000231962">
    <property type="component" value="Unassembled WGS sequence"/>
</dbReference>
<sequence>MQSFKHILFFLFTLLLCEALAIGASAWSFFESSLVSFQLLKISSDNRARDTISSLSKSTESKLDVSKLTDLNFTFTRLVKVTSEDKDRFEIKEISLVSDQGIVLASSNPDFVEHSLKKRKPESKFLSASYVIAHRLRKWQTGTPVLLGKVEEFRERPLLLHLAPFFPEILELDVLISMGVYHPEKLERIASLHMIYERGNFVQFVKSQTDLFLWIAQNNSWIALICALLISLVHMLVKSVKTTYSYSPYSSGSQVVSENRPNPSPTKKVKVSGNPPPLWEKADFSKDPGPLRWQSASVAESEARTPSVVTSTEGGETGIQEERIRSVPKREEVLERPMRTSHTHSTERSEILDAIYLG</sequence>
<dbReference type="EMBL" id="NPDY01000021">
    <property type="protein sequence ID" value="PJZ68489.1"/>
    <property type="molecule type" value="Genomic_DNA"/>
</dbReference>
<evidence type="ECO:0000313" key="2">
    <source>
        <dbReference type="EMBL" id="PJZ68489.1"/>
    </source>
</evidence>
<dbReference type="NCBIfam" id="NF047550">
    <property type="entry name" value="LIC_12071_fam"/>
    <property type="match status" value="1"/>
</dbReference>
<name>A0A2M9ZM95_9LEPT</name>
<dbReference type="EMBL" id="NPDZ01000005">
    <property type="protein sequence ID" value="PJZ73186.1"/>
    <property type="molecule type" value="Genomic_DNA"/>
</dbReference>
<evidence type="ECO:0000256" key="1">
    <source>
        <dbReference type="SAM" id="MobiDB-lite"/>
    </source>
</evidence>
<keyword evidence="4" id="KW-1185">Reference proteome</keyword>
<dbReference type="AlphaFoldDB" id="A0A2M9ZM95"/>
<evidence type="ECO:0000313" key="3">
    <source>
        <dbReference type="EMBL" id="PJZ73186.1"/>
    </source>
</evidence>
<evidence type="ECO:0000313" key="5">
    <source>
        <dbReference type="Proteomes" id="UP000231990"/>
    </source>
</evidence>
<proteinExistence type="predicted"/>
<feature type="region of interest" description="Disordered" evidence="1">
    <location>
        <begin position="246"/>
        <end position="320"/>
    </location>
</feature>
<dbReference type="Proteomes" id="UP000231990">
    <property type="component" value="Unassembled WGS sequence"/>
</dbReference>
<dbReference type="OrthoDB" id="345313at2"/>
<feature type="region of interest" description="Disordered" evidence="1">
    <location>
        <begin position="335"/>
        <end position="358"/>
    </location>
</feature>
<evidence type="ECO:0000313" key="4">
    <source>
        <dbReference type="Proteomes" id="UP000231962"/>
    </source>
</evidence>